<dbReference type="RefSeq" id="WP_143650662.1">
    <property type="nucleotide sequence ID" value="NZ_JABJXA010000042.1"/>
</dbReference>
<protein>
    <submittedName>
        <fullName evidence="2">Uncharacterized protein</fullName>
    </submittedName>
</protein>
<dbReference type="Proteomes" id="UP000320857">
    <property type="component" value="Unassembled WGS sequence"/>
</dbReference>
<comment type="caution">
    <text evidence="2">The sequence shown here is derived from an EMBL/GenBank/DDBJ whole genome shotgun (WGS) entry which is preliminary data.</text>
</comment>
<proteinExistence type="predicted"/>
<dbReference type="OrthoDB" id="4350490at2"/>
<reference evidence="4" key="2">
    <citation type="submission" date="2020-05" db="EMBL/GenBank/DDBJ databases">
        <title>Classification of alakaliphilic streptomycetes isolated from an alkaline soil next to Lonar Crater, India and a proposal for the recognition of Streptomyces alkaliterrae sp. nov.</title>
        <authorList>
            <person name="Golinska P."/>
        </authorList>
    </citation>
    <scope>NUCLEOTIDE SEQUENCE [LARGE SCALE GENOMIC DNA]</scope>
    <source>
        <strain evidence="4">OF8</strain>
    </source>
</reference>
<sequence length="137" mass="15268">MRPTRFQDFALDLAKNSPDCGQARTLADTGVTKYPYGLSATASGREIQWQFIAQSRDGDKFTEPETITKAEQPISLEAVPDGGLPEERWFAELLARSGSEEITAFELWSPRPNNRKGHDGVTVFFADSARIYARVID</sequence>
<evidence type="ECO:0000313" key="3">
    <source>
        <dbReference type="Proteomes" id="UP000320857"/>
    </source>
</evidence>
<organism evidence="2 3">
    <name type="scientific">Streptomyces alkaliterrae</name>
    <dbReference type="NCBI Taxonomy" id="2213162"/>
    <lineage>
        <taxon>Bacteria</taxon>
        <taxon>Bacillati</taxon>
        <taxon>Actinomycetota</taxon>
        <taxon>Actinomycetes</taxon>
        <taxon>Kitasatosporales</taxon>
        <taxon>Streptomycetaceae</taxon>
        <taxon>Streptomyces</taxon>
    </lineage>
</organism>
<dbReference type="EMBL" id="JABJXA010000042">
    <property type="protein sequence ID" value="MBB1259088.1"/>
    <property type="molecule type" value="Genomic_DNA"/>
</dbReference>
<accession>A0A5P0YWK0</accession>
<gene>
    <name evidence="2" type="ORF">FNX44_022860</name>
    <name evidence="1" type="ORF">H3147_09595</name>
</gene>
<reference evidence="2 3" key="1">
    <citation type="submission" date="2019-10" db="EMBL/GenBank/DDBJ databases">
        <title>Streptomyces sp. nov., a novel actinobacterium isolated from alkaline environment.</title>
        <authorList>
            <person name="Golinska P."/>
        </authorList>
    </citation>
    <scope>NUCLEOTIDE SEQUENCE [LARGE SCALE GENOMIC DNA]</scope>
    <source>
        <strain evidence="2 3">OF1</strain>
    </source>
</reference>
<evidence type="ECO:0000313" key="1">
    <source>
        <dbReference type="EMBL" id="MBB1259088.1"/>
    </source>
</evidence>
<keyword evidence="3" id="KW-1185">Reference proteome</keyword>
<evidence type="ECO:0000313" key="2">
    <source>
        <dbReference type="EMBL" id="MQS04658.1"/>
    </source>
</evidence>
<dbReference type="EMBL" id="VJYK02000327">
    <property type="protein sequence ID" value="MQS04658.1"/>
    <property type="molecule type" value="Genomic_DNA"/>
</dbReference>
<evidence type="ECO:0000313" key="4">
    <source>
        <dbReference type="Proteomes" id="UP000517765"/>
    </source>
</evidence>
<name>A0A5P0YWK0_9ACTN</name>
<dbReference type="AlphaFoldDB" id="A0A5P0YWK0"/>
<dbReference type="Proteomes" id="UP000517765">
    <property type="component" value="Unassembled WGS sequence"/>
</dbReference>
<reference evidence="1" key="3">
    <citation type="journal article" name="Syst. Appl. Microbiol.">
        <title>Streptomyces alkaliterrae sp. nov., isolated from an alkaline soil, and emended descriptions of Streptomyces alkaliphilus, Streptomyces calidiresistens and Streptomyces durbertensis.</title>
        <authorList>
            <person name="Swiecimska M."/>
            <person name="Golinska P."/>
            <person name="Nouioui I."/>
            <person name="Wypij M."/>
            <person name="Rai M."/>
            <person name="Sangal V."/>
            <person name="Goodfellow M."/>
        </authorList>
    </citation>
    <scope>NUCLEOTIDE SEQUENCE</scope>
    <source>
        <strain evidence="1">OF8</strain>
    </source>
</reference>